<reference evidence="3" key="1">
    <citation type="journal article" date="2015" name="Nature">
        <title>Complex archaea that bridge the gap between prokaryotes and eukaryotes.</title>
        <authorList>
            <person name="Spang A."/>
            <person name="Saw J.H."/>
            <person name="Jorgensen S.L."/>
            <person name="Zaremba-Niedzwiedzka K."/>
            <person name="Martijn J."/>
            <person name="Lind A.E."/>
            <person name="van Eijk R."/>
            <person name="Schleper C."/>
            <person name="Guy L."/>
            <person name="Ettema T.J."/>
        </authorList>
    </citation>
    <scope>NUCLEOTIDE SEQUENCE</scope>
</reference>
<dbReference type="InterPro" id="IPR005119">
    <property type="entry name" value="LysR_subst-bd"/>
</dbReference>
<feature type="domain" description="LysR substrate-binding" evidence="2">
    <location>
        <begin position="83"/>
        <end position="158"/>
    </location>
</feature>
<evidence type="ECO:0000313" key="3">
    <source>
        <dbReference type="EMBL" id="KKK90842.1"/>
    </source>
</evidence>
<dbReference type="Gene3D" id="1.10.10.1320">
    <property type="entry name" value="Anti-sigma factor, zinc-finger domain"/>
    <property type="match status" value="1"/>
</dbReference>
<organism evidence="3">
    <name type="scientific">marine sediment metagenome</name>
    <dbReference type="NCBI Taxonomy" id="412755"/>
    <lineage>
        <taxon>unclassified sequences</taxon>
        <taxon>metagenomes</taxon>
        <taxon>ecological metagenomes</taxon>
    </lineage>
</organism>
<dbReference type="PANTHER" id="PTHR30537">
    <property type="entry name" value="HTH-TYPE TRANSCRIPTIONAL REGULATOR"/>
    <property type="match status" value="1"/>
</dbReference>
<comment type="similarity">
    <text evidence="1">Belongs to the LysR transcriptional regulatory family.</text>
</comment>
<accession>A0A0F8ZAJ2</accession>
<comment type="caution">
    <text evidence="3">The sequence shown here is derived from an EMBL/GenBank/DDBJ whole genome shotgun (WGS) entry which is preliminary data.</text>
</comment>
<dbReference type="SUPFAM" id="SSF53850">
    <property type="entry name" value="Periplasmic binding protein-like II"/>
    <property type="match status" value="1"/>
</dbReference>
<gene>
    <name evidence="3" type="ORF">LCGC14_2718940</name>
</gene>
<evidence type="ECO:0000259" key="2">
    <source>
        <dbReference type="Pfam" id="PF03466"/>
    </source>
</evidence>
<dbReference type="EMBL" id="LAZR01048918">
    <property type="protein sequence ID" value="KKK90842.1"/>
    <property type="molecule type" value="Genomic_DNA"/>
</dbReference>
<evidence type="ECO:0000256" key="1">
    <source>
        <dbReference type="ARBA" id="ARBA00009437"/>
    </source>
</evidence>
<dbReference type="InterPro" id="IPR041916">
    <property type="entry name" value="Anti_sigma_zinc_sf"/>
</dbReference>
<dbReference type="PANTHER" id="PTHR30537:SF5">
    <property type="entry name" value="HTH-TYPE TRANSCRIPTIONAL ACTIVATOR TTDR-RELATED"/>
    <property type="match status" value="1"/>
</dbReference>
<proteinExistence type="inferred from homology"/>
<sequence length="166" mass="18391">MDCEQIRDLLDAYSLGAAEEHEAAVLEEHVADCVRCWSSLNEAQRVAASLALSTALQQAPESLRRRILAEAERTELAVTRLHATPRGTLRVDAPLSFGIRYIAPALPEFMRRYPELRVDLTLTDRFVNLVEEGYDLAIRIAHLPDSSLIARKLSEKQLGTGKAGPA</sequence>
<dbReference type="AlphaFoldDB" id="A0A0F8ZAJ2"/>
<protein>
    <recommendedName>
        <fullName evidence="2">LysR substrate-binding domain-containing protein</fullName>
    </recommendedName>
</protein>
<name>A0A0F8ZAJ2_9ZZZZ</name>
<dbReference type="InterPro" id="IPR058163">
    <property type="entry name" value="LysR-type_TF_proteobact-type"/>
</dbReference>
<dbReference type="Pfam" id="PF03466">
    <property type="entry name" value="LysR_substrate"/>
    <property type="match status" value="1"/>
</dbReference>
<dbReference type="Gene3D" id="3.40.190.10">
    <property type="entry name" value="Periplasmic binding protein-like II"/>
    <property type="match status" value="1"/>
</dbReference>